<organism evidence="3">
    <name type="scientific">Lygus hesperus</name>
    <name type="common">Western plant bug</name>
    <dbReference type="NCBI Taxonomy" id="30085"/>
    <lineage>
        <taxon>Eukaryota</taxon>
        <taxon>Metazoa</taxon>
        <taxon>Ecdysozoa</taxon>
        <taxon>Arthropoda</taxon>
        <taxon>Hexapoda</taxon>
        <taxon>Insecta</taxon>
        <taxon>Pterygota</taxon>
        <taxon>Neoptera</taxon>
        <taxon>Paraneoptera</taxon>
        <taxon>Hemiptera</taxon>
        <taxon>Heteroptera</taxon>
        <taxon>Panheteroptera</taxon>
        <taxon>Cimicomorpha</taxon>
        <taxon>Miridae</taxon>
        <taxon>Mirini</taxon>
        <taxon>Lygus</taxon>
    </lineage>
</organism>
<dbReference type="Gene3D" id="1.10.150.50">
    <property type="entry name" value="Transcription Factor, Ets-1"/>
    <property type="match status" value="1"/>
</dbReference>
<feature type="domain" description="SAM" evidence="2">
    <location>
        <begin position="38"/>
        <end position="98"/>
    </location>
</feature>
<reference evidence="3" key="1">
    <citation type="journal article" date="2014" name="PLoS ONE">
        <title>Transcriptome-Based Identification of ABC Transporters in the Western Tarnished Plant Bug Lygus hesperus.</title>
        <authorList>
            <person name="Hull J.J."/>
            <person name="Chaney K."/>
            <person name="Geib S.M."/>
            <person name="Fabrick J.A."/>
            <person name="Brent C.S."/>
            <person name="Walsh D."/>
            <person name="Lavine L.C."/>
        </authorList>
    </citation>
    <scope>NUCLEOTIDE SEQUENCE</scope>
</reference>
<evidence type="ECO:0000259" key="2">
    <source>
        <dbReference type="PROSITE" id="PS50105"/>
    </source>
</evidence>
<evidence type="ECO:0000256" key="1">
    <source>
        <dbReference type="SAM" id="MobiDB-lite"/>
    </source>
</evidence>
<accession>A0A0A9XIA3</accession>
<name>A0A0A9XIA3_LYGHE</name>
<dbReference type="AlphaFoldDB" id="A0A0A9XIA3"/>
<gene>
    <name evidence="3" type="primary">ANKS1B_0</name>
    <name evidence="3" type="ORF">CM83_12276</name>
</gene>
<dbReference type="PROSITE" id="PS50105">
    <property type="entry name" value="SAM_DOMAIN"/>
    <property type="match status" value="1"/>
</dbReference>
<feature type="non-terminal residue" evidence="3">
    <location>
        <position position="1"/>
    </location>
</feature>
<dbReference type="EMBL" id="GBHO01023905">
    <property type="protein sequence ID" value="JAG19699.1"/>
    <property type="molecule type" value="Transcribed_RNA"/>
</dbReference>
<reference evidence="3" key="2">
    <citation type="submission" date="2014-07" db="EMBL/GenBank/DDBJ databases">
        <authorList>
            <person name="Hull J."/>
        </authorList>
    </citation>
    <scope>NUCLEOTIDE SEQUENCE</scope>
</reference>
<dbReference type="SUPFAM" id="SSF47769">
    <property type="entry name" value="SAM/Pointed domain"/>
    <property type="match status" value="1"/>
</dbReference>
<dbReference type="InterPro" id="IPR013761">
    <property type="entry name" value="SAM/pointed_sf"/>
</dbReference>
<evidence type="ECO:0000313" key="3">
    <source>
        <dbReference type="EMBL" id="JAG19699.1"/>
    </source>
</evidence>
<dbReference type="SMART" id="SM00454">
    <property type="entry name" value="SAM"/>
    <property type="match status" value="1"/>
</dbReference>
<feature type="region of interest" description="Disordered" evidence="1">
    <location>
        <begin position="105"/>
        <end position="127"/>
    </location>
</feature>
<dbReference type="InterPro" id="IPR001660">
    <property type="entry name" value="SAM"/>
</dbReference>
<protein>
    <submittedName>
        <fullName evidence="3">Ankyrin repeat and sterile alpha motif domain-containing protein 1B</fullName>
    </submittedName>
</protein>
<sequence>VRESVFVSELDKESQARLGLLNLGDGSTSNVDPLASPIGKWLASINLPQFEQTFINFGYDNLEFLNGVLNEADLKEMCVSNEEDRTKILDSIKDLPSKIKDVRVSPVNNNNNNNNNKSIVPCIASHT</sequence>
<proteinExistence type="predicted"/>
<dbReference type="Pfam" id="PF07647">
    <property type="entry name" value="SAM_2"/>
    <property type="match status" value="1"/>
</dbReference>